<evidence type="ECO:0000259" key="8">
    <source>
        <dbReference type="Pfam" id="PF12719"/>
    </source>
</evidence>
<keyword evidence="4" id="KW-0132">Cell division</keyword>
<evidence type="ECO:0000256" key="3">
    <source>
        <dbReference type="ARBA" id="ARBA00022454"/>
    </source>
</evidence>
<dbReference type="GO" id="GO:0000793">
    <property type="term" value="C:condensed chromosome"/>
    <property type="evidence" value="ECO:0007669"/>
    <property type="project" value="TreeGrafter"/>
</dbReference>
<dbReference type="Gene3D" id="1.25.10.10">
    <property type="entry name" value="Leucine-rich Repeat Variant"/>
    <property type="match status" value="2"/>
</dbReference>
<dbReference type="Pfam" id="PF12719">
    <property type="entry name" value="Cnd3"/>
    <property type="match status" value="1"/>
</dbReference>
<dbReference type="GO" id="GO:0051301">
    <property type="term" value="P:cell division"/>
    <property type="evidence" value="ECO:0007669"/>
    <property type="project" value="UniProtKB-KW"/>
</dbReference>
<dbReference type="InterPro" id="IPR011989">
    <property type="entry name" value="ARM-like"/>
</dbReference>
<name>A0A397VF37_9GLOM</name>
<proteinExistence type="inferred from homology"/>
<dbReference type="OrthoDB" id="27187at2759"/>
<feature type="domain" description="Nuclear condensin complex subunit 3 C-terminal" evidence="8">
    <location>
        <begin position="541"/>
        <end position="807"/>
    </location>
</feature>
<protein>
    <submittedName>
        <fullName evidence="9">Nuclear condensing complex subunit</fullName>
    </submittedName>
</protein>
<evidence type="ECO:0000256" key="5">
    <source>
        <dbReference type="ARBA" id="ARBA00022776"/>
    </source>
</evidence>
<organism evidence="9 10">
    <name type="scientific">Gigaspora rosea</name>
    <dbReference type="NCBI Taxonomy" id="44941"/>
    <lineage>
        <taxon>Eukaryota</taxon>
        <taxon>Fungi</taxon>
        <taxon>Fungi incertae sedis</taxon>
        <taxon>Mucoromycota</taxon>
        <taxon>Glomeromycotina</taxon>
        <taxon>Glomeromycetes</taxon>
        <taxon>Diversisporales</taxon>
        <taxon>Gigasporaceae</taxon>
        <taxon>Gigaspora</taxon>
    </lineage>
</organism>
<accession>A0A397VF37</accession>
<gene>
    <name evidence="9" type="ORF">C2G38_2179244</name>
</gene>
<sequence length="877" mass="101263">MSVQEIQENPIVTLSATIPPIFQDCQKSTGNHRRNAIALRKVQMKCSSYRSSNLESSNDQLDNERNQIANEQAFNNEFIRNLYKILPIKRVQPYSERVIKFVACFVAYSCEKDEELLNNQNDNTTVYKDTLSLRFTEWLIESLKPKIKTDYLYGCLKVELTKRLSDIEAGVRAKAVLACSKLQGDDDDGKYVIEQFIGMLRNDPSAEVRRVVIYNIEYNEETLAHILQRARDVDPINRRCVFMKIAEEINDFRVLSIEDREKLLSWGLTDSDPNVKEACVRMLSTSWIQHANDDLLELLDQLDVVRSNIAQEALISIFNARPDIVQMLNFDDIFWENLTAEGSFLVRVFCEYNKEDEGKLDEILPEVTRLAFYIQKYNNFMNQASDEEQDEGKLDEILPEVTRLVFYINKYNNLMIQASDEEQANLAFIVGQLFLLAKLSDYGDEFGRREMDLLLREMLMSSNILESHIESIVEIEKKFSINERDFTRSMIKIITAIHKGIDEMPVLSTDLIPTEKRVSNSSTSIDDNILNEMNVILVNLKCLHIIRCMLEKISENLRDNPSIYGLMNEIIIPNIQSHEPELRELGIQCLGLCCLLDQPLAVENYNLFMHCLRHGHPELQHISLMVMSDILMVYGFSTIVSSTQQGNEIIGLLQKCLTNENEQLQAIAVVGISKLMLSKMLRDKHVLKELVLLYFDSNTASNLCLRQCLSYFLPVFCHSSFENQTLMQEIFLPTLIELLKKYKNVEIAQQLVDWTNPFKVVKLEQTEETIDYGSHAELAISVIRELFSETDKDIMKLLCQILNKFQINKSAGVVRFKKLTFLVANLKSKHPLIDSMARDLLNKFEKNALFRHFDDAPDALDNNELKQLKEVFEFVEL</sequence>
<evidence type="ECO:0000256" key="2">
    <source>
        <dbReference type="ARBA" id="ARBA00006533"/>
    </source>
</evidence>
<evidence type="ECO:0000256" key="1">
    <source>
        <dbReference type="ARBA" id="ARBA00004286"/>
    </source>
</evidence>
<dbReference type="SUPFAM" id="SSF48371">
    <property type="entry name" value="ARM repeat"/>
    <property type="match status" value="1"/>
</dbReference>
<reference evidence="9 10" key="1">
    <citation type="submission" date="2018-06" db="EMBL/GenBank/DDBJ databases">
        <title>Comparative genomics reveals the genomic features of Rhizophagus irregularis, R. cerebriforme, R. diaphanum and Gigaspora rosea, and their symbiotic lifestyle signature.</title>
        <authorList>
            <person name="Morin E."/>
            <person name="San Clemente H."/>
            <person name="Chen E.C.H."/>
            <person name="De La Providencia I."/>
            <person name="Hainaut M."/>
            <person name="Kuo A."/>
            <person name="Kohler A."/>
            <person name="Murat C."/>
            <person name="Tang N."/>
            <person name="Roy S."/>
            <person name="Loubradou J."/>
            <person name="Henrissat B."/>
            <person name="Grigoriev I.V."/>
            <person name="Corradi N."/>
            <person name="Roux C."/>
            <person name="Martin F.M."/>
        </authorList>
    </citation>
    <scope>NUCLEOTIDE SEQUENCE [LARGE SCALE GENOMIC DNA]</scope>
    <source>
        <strain evidence="9 10">DAOM 194757</strain>
    </source>
</reference>
<evidence type="ECO:0000256" key="4">
    <source>
        <dbReference type="ARBA" id="ARBA00022618"/>
    </source>
</evidence>
<comment type="subcellular location">
    <subcellularLocation>
        <location evidence="1">Chromosome</location>
    </subcellularLocation>
</comment>
<dbReference type="GO" id="GO:0007076">
    <property type="term" value="P:mitotic chromosome condensation"/>
    <property type="evidence" value="ECO:0007669"/>
    <property type="project" value="InterPro"/>
</dbReference>
<keyword evidence="5" id="KW-0498">Mitosis</keyword>
<evidence type="ECO:0000313" key="10">
    <source>
        <dbReference type="Proteomes" id="UP000266673"/>
    </source>
</evidence>
<keyword evidence="3" id="KW-0158">Chromosome</keyword>
<dbReference type="InterPro" id="IPR027165">
    <property type="entry name" value="CND3"/>
</dbReference>
<evidence type="ECO:0000313" key="9">
    <source>
        <dbReference type="EMBL" id="RIB20451.1"/>
    </source>
</evidence>
<keyword evidence="6" id="KW-0226">DNA condensation</keyword>
<comment type="caution">
    <text evidence="9">The sequence shown here is derived from an EMBL/GenBank/DDBJ whole genome shotgun (WGS) entry which is preliminary data.</text>
</comment>
<keyword evidence="10" id="KW-1185">Reference proteome</keyword>
<dbReference type="AlphaFoldDB" id="A0A397VF37"/>
<dbReference type="PANTHER" id="PTHR14418:SF5">
    <property type="entry name" value="CONDENSIN COMPLEX SUBUNIT 3"/>
    <property type="match status" value="1"/>
</dbReference>
<dbReference type="InterPro" id="IPR025977">
    <property type="entry name" value="Cnd3_C"/>
</dbReference>
<evidence type="ECO:0000256" key="7">
    <source>
        <dbReference type="ARBA" id="ARBA00023306"/>
    </source>
</evidence>
<dbReference type="Proteomes" id="UP000266673">
    <property type="component" value="Unassembled WGS sequence"/>
</dbReference>
<dbReference type="InterPro" id="IPR016024">
    <property type="entry name" value="ARM-type_fold"/>
</dbReference>
<dbReference type="EMBL" id="QKWP01000416">
    <property type="protein sequence ID" value="RIB20451.1"/>
    <property type="molecule type" value="Genomic_DNA"/>
</dbReference>
<dbReference type="GO" id="GO:0000796">
    <property type="term" value="C:condensin complex"/>
    <property type="evidence" value="ECO:0007669"/>
    <property type="project" value="InterPro"/>
</dbReference>
<dbReference type="STRING" id="44941.A0A397VF37"/>
<evidence type="ECO:0000256" key="6">
    <source>
        <dbReference type="ARBA" id="ARBA00023067"/>
    </source>
</evidence>
<comment type="similarity">
    <text evidence="2">Belongs to the CND3 (condensin subunit 3) family.</text>
</comment>
<keyword evidence="7" id="KW-0131">Cell cycle</keyword>
<dbReference type="PANTHER" id="PTHR14418">
    <property type="entry name" value="CONDENSIN COMPLEX SUBUNIT 3-RELATED"/>
    <property type="match status" value="1"/>
</dbReference>